<feature type="compositionally biased region" description="Basic and acidic residues" evidence="1">
    <location>
        <begin position="952"/>
        <end position="963"/>
    </location>
</feature>
<feature type="compositionally biased region" description="Low complexity" evidence="1">
    <location>
        <begin position="1342"/>
        <end position="1361"/>
    </location>
</feature>
<evidence type="ECO:0000259" key="2">
    <source>
        <dbReference type="Pfam" id="PF14229"/>
    </source>
</evidence>
<accession>A0A517NHX5</accession>
<gene>
    <name evidence="3" type="ORF">K227x_51550</name>
</gene>
<sequence length="1572" mass="174251">MLLDRIDIDAHGPLNCVELGPFAEHLNVVSSPDGSGKTAIIRFVRDSLVNRDYPLGMMSSSTGRVVWADRHGLLHCRREKDGTATGRRTVEFESRGDLTGTQHAYGSTWAHHVANAGTSDSMLAIQSIQLPESLVDGVITDTGVTSVARVVSACVRSGLDSPETYRSLPLGRDSVYRDRSTAPDSVAGHRRDMAGDRRYEEKQHLREELASVESELARLGERGHERESLVARRAELAARLARPTAATFDHFIPRSRYTQWQHELNRLHDRARQLRYRQSELRRWIANIDADLARYNYPAAAESTSFGSHAAVSDENLRRQLDDLDSQMIRWRRALLEVRGLRQALLAGRETWARYAGGPIDETTLRRMRLDGFLHAIDHYEPSRGWDDHYQNAYASTYRPLVHLDEVEARIDSATRNIDWLLSRYADPSAVQHAWFESIPASASYRSSQYHPSDAAFPQSLGETLRAIREDLRGVRRYTSGAAAVSGTLSETYPAAESNLGELEELRHSESWLVAAIEGLSRHRHSLLSQDPTSRDPRWLPRSEPSGYDVNYPASASSNYSRLNLPGMRFERNERSGELDRVTHELNQCLNSAAEIRRSMRTLPVIDSLAAHDHVSYPGASSYFGFAAGDSIDGYSASPADGYHSDWIDRDAIVAEIQAIDARLSSTSRVQWLRERRQRLQDQLRVDTGPVRSQSPLSDAASSWLVRLSAGRLRRVDWPYQLFRAPSANPHRDGSLATGVVINGQDESRCSGADRSLAVMAVRLAAGELLSELGRPVPLIFETHRELFQDDLVQHRSAFGEHGDHGRSNHPIAAALADYAHRGRQVITFTSHQGLAEQLTRVGARTFAVHGQRTVHPHRPLWRPQYETETYVGPHPHTYGDRMADEVRPAGPWVSDRDTFSDRDTVAGRGFVSPSMHPEGVARYATSGANRTYDINRDFDMAWREAYGFYDNPDRTGSDRANPDRPYQGSVRTDQAVDGAGYRDGYYFADQFTTSPVVRPEGRYRDAAPVSNDPATLATGPLVAGGQIVKQVAAPESPFFLSVDSPIDQAPSIDAVAAARLRGLSVTHINHLMQQDSNRLADALGLANVDAATIRRWQAECRLACRVPQLRGFDARVLVGCGITTPAQLAAIHPIDLLGRVEQFLATECGQQLLLSGSSHELSRLTSWIAAANSNHDRQFDGFGRGRVATRRANGSPRHRRSMAADRSGQYLDADLDDADDLRGDYEFDSDRYEYEDADGRAVRSGGRRRRVIRTIDGTAEHLADEYSRRRTRNGAGSAASDRDDSNQRIYPVAGSSGGGGNRGGNGSGNGSGRGKGYGSGTGSGSGSGSAGGSGTGRPNTGRSGRSQSRRSNSGRSGSDSVQREVVRYEQAEREPRSQRAPQTGRGYERSARESESREASRRESGRRRVREEREDRRSNDGGDENELRFYLQRDSDIVDAPSIGARMAERLNQIGLYTVDDLLNSDPETVAEQLGHRRVDADTVLQWQQQSTLVCRVPMLRGHDAQFLVMAEVTTPEELAGQDADDLFGIVDVIARSSDGKRVARGSKLPDLEEVTEWIGYAQHHRELKAA</sequence>
<feature type="region of interest" description="Disordered" evidence="1">
    <location>
        <begin position="952"/>
        <end position="975"/>
    </location>
</feature>
<protein>
    <recommendedName>
        <fullName evidence="2">DUF4332 domain-containing protein</fullName>
    </recommendedName>
</protein>
<evidence type="ECO:0000313" key="3">
    <source>
        <dbReference type="EMBL" id="QDT06739.1"/>
    </source>
</evidence>
<evidence type="ECO:0000256" key="1">
    <source>
        <dbReference type="SAM" id="MobiDB-lite"/>
    </source>
</evidence>
<dbReference type="InterPro" id="IPR025567">
    <property type="entry name" value="DUF4332"/>
</dbReference>
<dbReference type="Gene3D" id="1.10.150.20">
    <property type="entry name" value="5' to 3' exonuclease, C-terminal subdomain"/>
    <property type="match status" value="1"/>
</dbReference>
<reference evidence="3 4" key="1">
    <citation type="submission" date="2019-02" db="EMBL/GenBank/DDBJ databases">
        <title>Deep-cultivation of Planctomycetes and their phenomic and genomic characterization uncovers novel biology.</title>
        <authorList>
            <person name="Wiegand S."/>
            <person name="Jogler M."/>
            <person name="Boedeker C."/>
            <person name="Pinto D."/>
            <person name="Vollmers J."/>
            <person name="Rivas-Marin E."/>
            <person name="Kohn T."/>
            <person name="Peeters S.H."/>
            <person name="Heuer A."/>
            <person name="Rast P."/>
            <person name="Oberbeckmann S."/>
            <person name="Bunk B."/>
            <person name="Jeske O."/>
            <person name="Meyerdierks A."/>
            <person name="Storesund J.E."/>
            <person name="Kallscheuer N."/>
            <person name="Luecker S."/>
            <person name="Lage O.M."/>
            <person name="Pohl T."/>
            <person name="Merkel B.J."/>
            <person name="Hornburger P."/>
            <person name="Mueller R.-W."/>
            <person name="Bruemmer F."/>
            <person name="Labrenz M."/>
            <person name="Spormann A.M."/>
            <person name="Op den Camp H."/>
            <person name="Overmann J."/>
            <person name="Amann R."/>
            <person name="Jetten M.S.M."/>
            <person name="Mascher T."/>
            <person name="Medema M.H."/>
            <person name="Devos D.P."/>
            <person name="Kaster A.-K."/>
            <person name="Ovreas L."/>
            <person name="Rohde M."/>
            <person name="Galperin M.Y."/>
            <person name="Jogler C."/>
        </authorList>
    </citation>
    <scope>NUCLEOTIDE SEQUENCE [LARGE SCALE GENOMIC DNA]</scope>
    <source>
        <strain evidence="3 4">K22_7</strain>
    </source>
</reference>
<dbReference type="EMBL" id="CP036525">
    <property type="protein sequence ID" value="QDT06739.1"/>
    <property type="molecule type" value="Genomic_DNA"/>
</dbReference>
<dbReference type="RefSeq" id="WP_145173799.1">
    <property type="nucleotide sequence ID" value="NZ_CP036525.1"/>
</dbReference>
<dbReference type="PANTHER" id="PTHR31294">
    <property type="match status" value="1"/>
</dbReference>
<dbReference type="Pfam" id="PF14229">
    <property type="entry name" value="DUF4332"/>
    <property type="match status" value="2"/>
</dbReference>
<proteinExistence type="predicted"/>
<feature type="compositionally biased region" description="Basic and acidic residues" evidence="1">
    <location>
        <begin position="1362"/>
        <end position="1378"/>
    </location>
</feature>
<name>A0A517NHX5_9BACT</name>
<organism evidence="3 4">
    <name type="scientific">Rubripirellula lacrimiformis</name>
    <dbReference type="NCBI Taxonomy" id="1930273"/>
    <lineage>
        <taxon>Bacteria</taxon>
        <taxon>Pseudomonadati</taxon>
        <taxon>Planctomycetota</taxon>
        <taxon>Planctomycetia</taxon>
        <taxon>Pirellulales</taxon>
        <taxon>Pirellulaceae</taxon>
        <taxon>Rubripirellula</taxon>
    </lineage>
</organism>
<feature type="domain" description="DUF4332" evidence="2">
    <location>
        <begin position="1053"/>
        <end position="1174"/>
    </location>
</feature>
<feature type="compositionally biased region" description="Basic and acidic residues" evidence="1">
    <location>
        <begin position="1387"/>
        <end position="1404"/>
    </location>
</feature>
<dbReference type="OrthoDB" id="219171at2"/>
<dbReference type="PANTHER" id="PTHR31294:SF8">
    <property type="entry name" value="KERATIN-ASSOCIATED PROTEIN 21-1-RELATED"/>
    <property type="match status" value="1"/>
</dbReference>
<evidence type="ECO:0000313" key="4">
    <source>
        <dbReference type="Proteomes" id="UP000318538"/>
    </source>
</evidence>
<feature type="compositionally biased region" description="Gly residues" evidence="1">
    <location>
        <begin position="1296"/>
        <end position="1336"/>
    </location>
</feature>
<dbReference type="KEGG" id="rlc:K227x_51550"/>
<dbReference type="Proteomes" id="UP000318538">
    <property type="component" value="Chromosome"/>
</dbReference>
<feature type="region of interest" description="Disordered" evidence="1">
    <location>
        <begin position="1264"/>
        <end position="1425"/>
    </location>
</feature>
<feature type="region of interest" description="Disordered" evidence="1">
    <location>
        <begin position="1181"/>
        <end position="1210"/>
    </location>
</feature>
<feature type="domain" description="DUF4332" evidence="2">
    <location>
        <begin position="1442"/>
        <end position="1565"/>
    </location>
</feature>
<feature type="compositionally biased region" description="Basic and acidic residues" evidence="1">
    <location>
        <begin position="1410"/>
        <end position="1425"/>
    </location>
</feature>
<keyword evidence="4" id="KW-1185">Reference proteome</keyword>